<dbReference type="PANTHER" id="PTHR35796:SF2">
    <property type="entry name" value="YVBH-LIKE OLIGOMERISATION REGION"/>
    <property type="match status" value="1"/>
</dbReference>
<keyword evidence="3" id="KW-1185">Reference proteome</keyword>
<dbReference type="InterPro" id="IPR012544">
    <property type="entry name" value="PHb"/>
</dbReference>
<name>A0A7Y2P0U1_9BURK</name>
<accession>A0A7Y2P0U1</accession>
<dbReference type="Pfam" id="PF08000">
    <property type="entry name" value="bPH_1"/>
    <property type="match status" value="1"/>
</dbReference>
<proteinExistence type="predicted"/>
<gene>
    <name evidence="2" type="ORF">HGB41_20005</name>
</gene>
<evidence type="ECO:0000313" key="3">
    <source>
        <dbReference type="Proteomes" id="UP000533905"/>
    </source>
</evidence>
<dbReference type="Gene3D" id="2.30.29.50">
    <property type="entry name" value="Bacterial Pleckstrin homology domain"/>
    <property type="match status" value="1"/>
</dbReference>
<dbReference type="PANTHER" id="PTHR35796">
    <property type="entry name" value="HYPOTHETICAL CYTOSOLIC PROTEIN"/>
    <property type="match status" value="1"/>
</dbReference>
<dbReference type="SUPFAM" id="SSF50729">
    <property type="entry name" value="PH domain-like"/>
    <property type="match status" value="1"/>
</dbReference>
<dbReference type="CDD" id="cd13225">
    <property type="entry name" value="PH-like_bacteria"/>
    <property type="match status" value="1"/>
</dbReference>
<dbReference type="Proteomes" id="UP000533905">
    <property type="component" value="Unassembled WGS sequence"/>
</dbReference>
<protein>
    <submittedName>
        <fullName evidence="2">PH domain-containing protein</fullName>
    </submittedName>
</protein>
<feature type="domain" description="Bacterial Pleckstrin homology" evidence="1">
    <location>
        <begin position="11"/>
        <end position="131"/>
    </location>
</feature>
<comment type="caution">
    <text evidence="2">The sequence shown here is derived from an EMBL/GenBank/DDBJ whole genome shotgun (WGS) entry which is preliminary data.</text>
</comment>
<reference evidence="2 3" key="1">
    <citation type="submission" date="2020-04" db="EMBL/GenBank/DDBJ databases">
        <title>Massilia sp. nov., a cold adapted bacteria isolated from Arctic soil.</title>
        <authorList>
            <person name="Son J."/>
            <person name="Ka J.-O."/>
        </authorList>
    </citation>
    <scope>NUCLEOTIDE SEQUENCE [LARGE SCALE GENOMIC DNA]</scope>
    <source>
        <strain evidence="2 3">ML15P13</strain>
    </source>
</reference>
<dbReference type="AlphaFoldDB" id="A0A7Y2P0U1"/>
<sequence>MFKRLAAEALGISDIGVIVAPADYDKVDADDYLFSEDGEQIFFLIKSKKDEYCFTNLALIHVDGDSAVSSKRSIKRYEYASSRIANVSIETAGTLDMDVELKFNAGETAFNIDIKKSHIEQIKDIYKALYSIGKQQHRDAVGRDNALRALDATAAMHKLNAVPAGGSVASQFGDLLAAVNTAVLETHTRRDFSDTFSKYIHS</sequence>
<organism evidence="2 3">
    <name type="scientific">Telluria aromaticivorans</name>
    <dbReference type="NCBI Taxonomy" id="2725995"/>
    <lineage>
        <taxon>Bacteria</taxon>
        <taxon>Pseudomonadati</taxon>
        <taxon>Pseudomonadota</taxon>
        <taxon>Betaproteobacteria</taxon>
        <taxon>Burkholderiales</taxon>
        <taxon>Oxalobacteraceae</taxon>
        <taxon>Telluria group</taxon>
        <taxon>Telluria</taxon>
    </lineage>
</organism>
<dbReference type="Gene3D" id="1.10.287.210">
    <property type="match status" value="1"/>
</dbReference>
<dbReference type="InterPro" id="IPR037063">
    <property type="entry name" value="PHb_sf"/>
</dbReference>
<dbReference type="RefSeq" id="WP_171087736.1">
    <property type="nucleotide sequence ID" value="NZ_JABAIV010000008.1"/>
</dbReference>
<evidence type="ECO:0000259" key="1">
    <source>
        <dbReference type="Pfam" id="PF08000"/>
    </source>
</evidence>
<dbReference type="EMBL" id="JABAIV010000008">
    <property type="protein sequence ID" value="NNG25272.1"/>
    <property type="molecule type" value="Genomic_DNA"/>
</dbReference>
<evidence type="ECO:0000313" key="2">
    <source>
        <dbReference type="EMBL" id="NNG25272.1"/>
    </source>
</evidence>